<dbReference type="Proteomes" id="UP000825729">
    <property type="component" value="Unassembled WGS sequence"/>
</dbReference>
<dbReference type="PANTHER" id="PTHR14363">
    <property type="entry name" value="HEPARANASE-RELATED"/>
    <property type="match status" value="1"/>
</dbReference>
<dbReference type="GO" id="GO:0004566">
    <property type="term" value="F:beta-glucuronidase activity"/>
    <property type="evidence" value="ECO:0007669"/>
    <property type="project" value="TreeGrafter"/>
</dbReference>
<proteinExistence type="predicted"/>
<dbReference type="AlphaFoldDB" id="A0AAV7DY81"/>
<feature type="chain" id="PRO_5043428762" evidence="1">
    <location>
        <begin position="31"/>
        <end position="196"/>
    </location>
</feature>
<comment type="caution">
    <text evidence="2">The sequence shown here is derived from an EMBL/GenBank/DDBJ whole genome shotgun (WGS) entry which is preliminary data.</text>
</comment>
<evidence type="ECO:0000256" key="1">
    <source>
        <dbReference type="SAM" id="SignalP"/>
    </source>
</evidence>
<protein>
    <submittedName>
        <fullName evidence="2">Uncharacterized protein</fullName>
    </submittedName>
</protein>
<name>A0AAV7DY81_ARIFI</name>
<feature type="signal peptide" evidence="1">
    <location>
        <begin position="1"/>
        <end position="30"/>
    </location>
</feature>
<evidence type="ECO:0000313" key="2">
    <source>
        <dbReference type="EMBL" id="KAG9439998.1"/>
    </source>
</evidence>
<dbReference type="Pfam" id="PF03662">
    <property type="entry name" value="Glyco_hydro_79n"/>
    <property type="match status" value="1"/>
</dbReference>
<dbReference type="EMBL" id="JAINDJ010000008">
    <property type="protein sequence ID" value="KAG9439998.1"/>
    <property type="molecule type" value="Genomic_DNA"/>
</dbReference>
<accession>A0AAV7DY81</accession>
<keyword evidence="1" id="KW-0732">Signal</keyword>
<dbReference type="GO" id="GO:0009505">
    <property type="term" value="C:plant-type cell wall"/>
    <property type="evidence" value="ECO:0007669"/>
    <property type="project" value="TreeGrafter"/>
</dbReference>
<dbReference type="Gene3D" id="3.20.20.80">
    <property type="entry name" value="Glycosidases"/>
    <property type="match status" value="1"/>
</dbReference>
<dbReference type="GO" id="GO:0016020">
    <property type="term" value="C:membrane"/>
    <property type="evidence" value="ECO:0007669"/>
    <property type="project" value="InterPro"/>
</dbReference>
<organism evidence="2 3">
    <name type="scientific">Aristolochia fimbriata</name>
    <name type="common">White veined hardy Dutchman's pipe vine</name>
    <dbReference type="NCBI Taxonomy" id="158543"/>
    <lineage>
        <taxon>Eukaryota</taxon>
        <taxon>Viridiplantae</taxon>
        <taxon>Streptophyta</taxon>
        <taxon>Embryophyta</taxon>
        <taxon>Tracheophyta</taxon>
        <taxon>Spermatophyta</taxon>
        <taxon>Magnoliopsida</taxon>
        <taxon>Magnoliidae</taxon>
        <taxon>Piperales</taxon>
        <taxon>Aristolochiaceae</taxon>
        <taxon>Aristolochia</taxon>
    </lineage>
</organism>
<evidence type="ECO:0000313" key="3">
    <source>
        <dbReference type="Proteomes" id="UP000825729"/>
    </source>
</evidence>
<sequence length="196" mass="22354">MMGLKPCLLLCSPFLYFSLLGSSLVNGCNEEQVSVAVKEFGQSHRRTRTSSVRRTDGLRKVRLREMPRGMVFVLNLNLTNPVLPKALKAFNNPRVRIGRSLQDQVVYKVGSISSYPGFRKTKDGLFGFSSGCLPIERWNRVYDLLNQNNVKVTFSLNALAGRKKRDDKGERTLGRSLGFHQCQRFHQLHDLSRTFF</sequence>
<gene>
    <name evidence="2" type="ORF">H6P81_020163</name>
</gene>
<dbReference type="InterPro" id="IPR005199">
    <property type="entry name" value="Glyco_hydro_79"/>
</dbReference>
<keyword evidence="3" id="KW-1185">Reference proteome</keyword>
<reference evidence="2 3" key="1">
    <citation type="submission" date="2021-07" db="EMBL/GenBank/DDBJ databases">
        <title>The Aristolochia fimbriata genome: insights into angiosperm evolution, floral development and chemical biosynthesis.</title>
        <authorList>
            <person name="Jiao Y."/>
        </authorList>
    </citation>
    <scope>NUCLEOTIDE SEQUENCE [LARGE SCALE GENOMIC DNA]</scope>
    <source>
        <strain evidence="2">IBCAS-2021</strain>
        <tissue evidence="2">Leaf</tissue>
    </source>
</reference>
<dbReference type="PANTHER" id="PTHR14363:SF13">
    <property type="entry name" value="OS07G0598400 PROTEIN"/>
    <property type="match status" value="1"/>
</dbReference>